<dbReference type="InterPro" id="IPR036962">
    <property type="entry name" value="Glyco_hydro_3_N_sf"/>
</dbReference>
<comment type="catalytic activity">
    <reaction evidence="1">
        <text>Hydrolysis of terminal, non-reducing beta-D-glucosyl residues with release of beta-D-glucose.</text>
        <dbReference type="EC" id="3.2.1.21"/>
    </reaction>
</comment>
<keyword evidence="8 19" id="KW-0378">Hydrolase</keyword>
<proteinExistence type="inferred from homology"/>
<dbReference type="InterPro" id="IPR013783">
    <property type="entry name" value="Ig-like_fold"/>
</dbReference>
<dbReference type="SUPFAM" id="SSF51445">
    <property type="entry name" value="(Trans)glycosidases"/>
    <property type="match status" value="1"/>
</dbReference>
<dbReference type="Gene3D" id="3.20.20.300">
    <property type="entry name" value="Glycoside hydrolase, family 3, N-terminal domain"/>
    <property type="match status" value="1"/>
</dbReference>
<keyword evidence="11" id="KW-0624">Polysaccharide degradation</keyword>
<organism evidence="19 20">
    <name type="scientific">Phascolomyces articulosus</name>
    <dbReference type="NCBI Taxonomy" id="60185"/>
    <lineage>
        <taxon>Eukaryota</taxon>
        <taxon>Fungi</taxon>
        <taxon>Fungi incertae sedis</taxon>
        <taxon>Mucoromycota</taxon>
        <taxon>Mucoromycotina</taxon>
        <taxon>Mucoromycetes</taxon>
        <taxon>Mucorales</taxon>
        <taxon>Lichtheimiaceae</taxon>
        <taxon>Phascolomyces</taxon>
    </lineage>
</organism>
<evidence type="ECO:0000256" key="3">
    <source>
        <dbReference type="ARBA" id="ARBA00004987"/>
    </source>
</evidence>
<dbReference type="InterPro" id="IPR026891">
    <property type="entry name" value="Fn3-like"/>
</dbReference>
<dbReference type="GO" id="GO:0009251">
    <property type="term" value="P:glucan catabolic process"/>
    <property type="evidence" value="ECO:0007669"/>
    <property type="project" value="TreeGrafter"/>
</dbReference>
<dbReference type="EC" id="3.2.1.21" evidence="5"/>
<evidence type="ECO:0000256" key="13">
    <source>
        <dbReference type="ARBA" id="ARBA00039579"/>
    </source>
</evidence>
<evidence type="ECO:0000256" key="9">
    <source>
        <dbReference type="ARBA" id="ARBA00023277"/>
    </source>
</evidence>
<keyword evidence="9" id="KW-0119">Carbohydrate metabolism</keyword>
<dbReference type="FunFam" id="3.20.20.300:FF:000002">
    <property type="entry name" value="Probable beta-glucosidase"/>
    <property type="match status" value="1"/>
</dbReference>
<dbReference type="PANTHER" id="PTHR42715:SF12">
    <property type="entry name" value="BETA-GLUCOSIDASE G-RELATED"/>
    <property type="match status" value="1"/>
</dbReference>
<sequence>MTFLTRSTFFFLILSSVFNALVISSDGDSSGDGSLTWDQAYDKAKSIVSRMSLEQKVGLATGMGWEKTLCVGNTYASIDPDFPSLCLQDSPLGIRFADNVTAGVSGITAASSFDRSAIRQRGEYMGKEFRAKGVHFQLGPSIDIMRSPQSGRAWEGFGEDPWLAGVAGRETIIGIQSQGVIATVKHYIGNNQETNRTTSSSIIDKRTLHEVWLWPYARAVEAGVGAVMCGYNRFDGIYACENDYILNTVLKNELGFRGPVMSDWGATHSTIKAANAGLDMTMPGDILMGDGLTFFGPNLTKAVHEGKVSEERVTDMSLRIAASHFKMMQDKNYPKTTLNTFNRTDAPVVLVQDDHDRLVREMGSASVVLLRNEDEILPLGNDFKKIAIIGSNAGPIPEGLQGCPDQSCGNGHLAMGWGSGTADFPYLVTPIDGIKARMEDEINVVHTFDDYDLDRAKDLASSADVSIVFAMADSGEEYIVVDGNNDRMNMSLWHNGDKLIEAVSEASDNVILVINSVGPVLMPWIENKSIKAIVWPGLAGQESGNALADILFGDVNPSGRLPYTIAKNAEDYPAHISTHSEVVYSEKLLVGYKYFDAKDIKPLFEFGYGLSYTKFEYDDISVVAERNGANTKVVTSITINNVGSVDGAEIPQAYITFPPSAGEPPKLLRGFEKVYIKAGDTKTVNFEFTDVDLSTWDEESEKWKLAEGQFTVHVGASSRDIRASIPFTI</sequence>
<reference evidence="19" key="1">
    <citation type="journal article" date="2022" name="IScience">
        <title>Evolution of zygomycete secretomes and the origins of terrestrial fungal ecologies.</title>
        <authorList>
            <person name="Chang Y."/>
            <person name="Wang Y."/>
            <person name="Mondo S."/>
            <person name="Ahrendt S."/>
            <person name="Andreopoulos W."/>
            <person name="Barry K."/>
            <person name="Beard J."/>
            <person name="Benny G.L."/>
            <person name="Blankenship S."/>
            <person name="Bonito G."/>
            <person name="Cuomo C."/>
            <person name="Desiro A."/>
            <person name="Gervers K.A."/>
            <person name="Hundley H."/>
            <person name="Kuo A."/>
            <person name="LaButti K."/>
            <person name="Lang B.F."/>
            <person name="Lipzen A."/>
            <person name="O'Donnell K."/>
            <person name="Pangilinan J."/>
            <person name="Reynolds N."/>
            <person name="Sandor L."/>
            <person name="Smith M.E."/>
            <person name="Tsang A."/>
            <person name="Grigoriev I.V."/>
            <person name="Stajich J.E."/>
            <person name="Spatafora J.W."/>
        </authorList>
    </citation>
    <scope>NUCLEOTIDE SEQUENCE</scope>
    <source>
        <strain evidence="19">RSA 2281</strain>
    </source>
</reference>
<evidence type="ECO:0000256" key="14">
    <source>
        <dbReference type="ARBA" id="ARBA00041276"/>
    </source>
</evidence>
<dbReference type="Pfam" id="PF00933">
    <property type="entry name" value="Glyco_hydro_3"/>
    <property type="match status" value="1"/>
</dbReference>
<gene>
    <name evidence="19" type="ORF">BDA99DRAFT_507875</name>
</gene>
<dbReference type="Gene3D" id="3.40.50.1700">
    <property type="entry name" value="Glycoside hydrolase family 3 C-terminal domain"/>
    <property type="match status" value="1"/>
</dbReference>
<evidence type="ECO:0000313" key="19">
    <source>
        <dbReference type="EMBL" id="KAI9265146.1"/>
    </source>
</evidence>
<feature type="signal peptide" evidence="17">
    <location>
        <begin position="1"/>
        <end position="24"/>
    </location>
</feature>
<dbReference type="Gene3D" id="2.60.40.10">
    <property type="entry name" value="Immunoglobulins"/>
    <property type="match status" value="1"/>
</dbReference>
<dbReference type="InterPro" id="IPR002772">
    <property type="entry name" value="Glyco_hydro_3_C"/>
</dbReference>
<dbReference type="InterPro" id="IPR050288">
    <property type="entry name" value="Cellulose_deg_GH3"/>
</dbReference>
<keyword evidence="6" id="KW-0964">Secreted</keyword>
<evidence type="ECO:0000313" key="20">
    <source>
        <dbReference type="Proteomes" id="UP001209540"/>
    </source>
</evidence>
<dbReference type="FunFam" id="2.60.40.10:FF:000495">
    <property type="entry name" value="Periplasmic beta-glucosidase"/>
    <property type="match status" value="1"/>
</dbReference>
<dbReference type="FunFam" id="3.40.50.1700:FF:000003">
    <property type="entry name" value="Probable beta-glucosidase"/>
    <property type="match status" value="1"/>
</dbReference>
<dbReference type="EMBL" id="JAIXMP010000011">
    <property type="protein sequence ID" value="KAI9265146.1"/>
    <property type="molecule type" value="Genomic_DNA"/>
</dbReference>
<dbReference type="Proteomes" id="UP001209540">
    <property type="component" value="Unassembled WGS sequence"/>
</dbReference>
<evidence type="ECO:0000256" key="2">
    <source>
        <dbReference type="ARBA" id="ARBA00004613"/>
    </source>
</evidence>
<accession>A0AAD5PF78</accession>
<comment type="caution">
    <text evidence="19">The sequence shown here is derived from an EMBL/GenBank/DDBJ whole genome shotgun (WGS) entry which is preliminary data.</text>
</comment>
<evidence type="ECO:0000256" key="17">
    <source>
        <dbReference type="SAM" id="SignalP"/>
    </source>
</evidence>
<dbReference type="InterPro" id="IPR036881">
    <property type="entry name" value="Glyco_hydro_3_C_sf"/>
</dbReference>
<protein>
    <recommendedName>
        <fullName evidence="13">Probable beta-glucosidase G</fullName>
        <ecNumber evidence="5">3.2.1.21</ecNumber>
    </recommendedName>
    <alternativeName>
        <fullName evidence="14">Beta-D-glucoside glucohydrolase G</fullName>
    </alternativeName>
    <alternativeName>
        <fullName evidence="15">Cellobiase G</fullName>
    </alternativeName>
    <alternativeName>
        <fullName evidence="16">Gentiobiase G</fullName>
    </alternativeName>
</protein>
<evidence type="ECO:0000259" key="18">
    <source>
        <dbReference type="SMART" id="SM01217"/>
    </source>
</evidence>
<dbReference type="InterPro" id="IPR017853">
    <property type="entry name" value="GH"/>
</dbReference>
<comment type="subcellular location">
    <subcellularLocation>
        <location evidence="2">Secreted</location>
    </subcellularLocation>
</comment>
<evidence type="ECO:0000256" key="7">
    <source>
        <dbReference type="ARBA" id="ARBA00022729"/>
    </source>
</evidence>
<dbReference type="SUPFAM" id="SSF52279">
    <property type="entry name" value="Beta-D-glucan exohydrolase, C-terminal domain"/>
    <property type="match status" value="1"/>
</dbReference>
<feature type="domain" description="Fibronectin type III-like" evidence="18">
    <location>
        <begin position="649"/>
        <end position="718"/>
    </location>
</feature>
<dbReference type="Pfam" id="PF01915">
    <property type="entry name" value="Glyco_hydro_3_C"/>
    <property type="match status" value="1"/>
</dbReference>
<evidence type="ECO:0000256" key="5">
    <source>
        <dbReference type="ARBA" id="ARBA00012744"/>
    </source>
</evidence>
<reference evidence="19" key="2">
    <citation type="submission" date="2023-02" db="EMBL/GenBank/DDBJ databases">
        <authorList>
            <consortium name="DOE Joint Genome Institute"/>
            <person name="Mondo S.J."/>
            <person name="Chang Y."/>
            <person name="Wang Y."/>
            <person name="Ahrendt S."/>
            <person name="Andreopoulos W."/>
            <person name="Barry K."/>
            <person name="Beard J."/>
            <person name="Benny G.L."/>
            <person name="Blankenship S."/>
            <person name="Bonito G."/>
            <person name="Cuomo C."/>
            <person name="Desiro A."/>
            <person name="Gervers K.A."/>
            <person name="Hundley H."/>
            <person name="Kuo A."/>
            <person name="LaButti K."/>
            <person name="Lang B.F."/>
            <person name="Lipzen A."/>
            <person name="O'Donnell K."/>
            <person name="Pangilinan J."/>
            <person name="Reynolds N."/>
            <person name="Sandor L."/>
            <person name="Smith M.W."/>
            <person name="Tsang A."/>
            <person name="Grigoriev I.V."/>
            <person name="Stajich J.E."/>
            <person name="Spatafora J.W."/>
        </authorList>
    </citation>
    <scope>NUCLEOTIDE SEQUENCE</scope>
    <source>
        <strain evidence="19">RSA 2281</strain>
    </source>
</reference>
<dbReference type="SMART" id="SM01217">
    <property type="entry name" value="Fn3_like"/>
    <property type="match status" value="1"/>
</dbReference>
<keyword evidence="7 17" id="KW-0732">Signal</keyword>
<dbReference type="InterPro" id="IPR001764">
    <property type="entry name" value="Glyco_hydro_3_N"/>
</dbReference>
<feature type="chain" id="PRO_5041923499" description="Probable beta-glucosidase G" evidence="17">
    <location>
        <begin position="25"/>
        <end position="729"/>
    </location>
</feature>
<dbReference type="PRINTS" id="PR00133">
    <property type="entry name" value="GLHYDRLASE3"/>
</dbReference>
<dbReference type="AlphaFoldDB" id="A0AAD5PF78"/>
<comment type="similarity">
    <text evidence="4">Belongs to the glycosyl hydrolase 3 family.</text>
</comment>
<keyword evidence="10" id="KW-0326">Glycosidase</keyword>
<evidence type="ECO:0000256" key="1">
    <source>
        <dbReference type="ARBA" id="ARBA00000448"/>
    </source>
</evidence>
<dbReference type="GO" id="GO:0005576">
    <property type="term" value="C:extracellular region"/>
    <property type="evidence" value="ECO:0007669"/>
    <property type="project" value="UniProtKB-SubCell"/>
</dbReference>
<evidence type="ECO:0000256" key="8">
    <source>
        <dbReference type="ARBA" id="ARBA00022801"/>
    </source>
</evidence>
<comment type="function">
    <text evidence="12">Beta-glucosidases are one of a number of cellulolytic enzymes involved in the degradation of cellulosic biomass. Catalyzes the last step releasing glucose from the inhibitory cellobiose.</text>
</comment>
<evidence type="ECO:0000256" key="12">
    <source>
        <dbReference type="ARBA" id="ARBA00024983"/>
    </source>
</evidence>
<evidence type="ECO:0000256" key="11">
    <source>
        <dbReference type="ARBA" id="ARBA00023326"/>
    </source>
</evidence>
<evidence type="ECO:0000256" key="4">
    <source>
        <dbReference type="ARBA" id="ARBA00005336"/>
    </source>
</evidence>
<dbReference type="GO" id="GO:0008422">
    <property type="term" value="F:beta-glucosidase activity"/>
    <property type="evidence" value="ECO:0007669"/>
    <property type="project" value="UniProtKB-EC"/>
</dbReference>
<comment type="pathway">
    <text evidence="3">Glycan metabolism; cellulose degradation.</text>
</comment>
<name>A0AAD5PF78_9FUNG</name>
<keyword evidence="20" id="KW-1185">Reference proteome</keyword>
<evidence type="ECO:0000256" key="16">
    <source>
        <dbReference type="ARBA" id="ARBA00041808"/>
    </source>
</evidence>
<evidence type="ECO:0000256" key="15">
    <source>
        <dbReference type="ARBA" id="ARBA00041601"/>
    </source>
</evidence>
<dbReference type="PANTHER" id="PTHR42715">
    <property type="entry name" value="BETA-GLUCOSIDASE"/>
    <property type="match status" value="1"/>
</dbReference>
<evidence type="ECO:0000256" key="6">
    <source>
        <dbReference type="ARBA" id="ARBA00022525"/>
    </source>
</evidence>
<evidence type="ECO:0000256" key="10">
    <source>
        <dbReference type="ARBA" id="ARBA00023295"/>
    </source>
</evidence>
<dbReference type="Pfam" id="PF14310">
    <property type="entry name" value="Fn3-like"/>
    <property type="match status" value="1"/>
</dbReference>